<feature type="compositionally biased region" description="Basic residues" evidence="1">
    <location>
        <begin position="30"/>
        <end position="39"/>
    </location>
</feature>
<protein>
    <submittedName>
        <fullName evidence="2">Uncharacterized protein</fullName>
    </submittedName>
</protein>
<feature type="region of interest" description="Disordered" evidence="1">
    <location>
        <begin position="1"/>
        <end position="42"/>
    </location>
</feature>
<comment type="caution">
    <text evidence="2">The sequence shown here is derived from an EMBL/GenBank/DDBJ whole genome shotgun (WGS) entry which is preliminary data.</text>
</comment>
<feature type="compositionally biased region" description="Basic and acidic residues" evidence="1">
    <location>
        <begin position="8"/>
        <end position="29"/>
    </location>
</feature>
<accession>A0A8X7BS02</accession>
<proteinExistence type="predicted"/>
<name>A0A8X7BS02_9ARAC</name>
<dbReference type="EMBL" id="BMAV01003174">
    <property type="protein sequence ID" value="GFY42601.1"/>
    <property type="molecule type" value="Genomic_DNA"/>
</dbReference>
<dbReference type="AlphaFoldDB" id="A0A8X7BS02"/>
<feature type="non-terminal residue" evidence="2">
    <location>
        <position position="66"/>
    </location>
</feature>
<evidence type="ECO:0000256" key="1">
    <source>
        <dbReference type="SAM" id="MobiDB-lite"/>
    </source>
</evidence>
<reference evidence="2" key="1">
    <citation type="submission" date="2020-08" db="EMBL/GenBank/DDBJ databases">
        <title>Multicomponent nature underlies the extraordinary mechanical properties of spider dragline silk.</title>
        <authorList>
            <person name="Kono N."/>
            <person name="Nakamura H."/>
            <person name="Mori M."/>
            <person name="Yoshida Y."/>
            <person name="Ohtoshi R."/>
            <person name="Malay A.D."/>
            <person name="Moran D.A.P."/>
            <person name="Tomita M."/>
            <person name="Numata K."/>
            <person name="Arakawa K."/>
        </authorList>
    </citation>
    <scope>NUCLEOTIDE SEQUENCE</scope>
</reference>
<gene>
    <name evidence="2" type="ORF">TNIN_202621</name>
</gene>
<evidence type="ECO:0000313" key="2">
    <source>
        <dbReference type="EMBL" id="GFY42601.1"/>
    </source>
</evidence>
<evidence type="ECO:0000313" key="3">
    <source>
        <dbReference type="Proteomes" id="UP000886998"/>
    </source>
</evidence>
<dbReference type="Proteomes" id="UP000886998">
    <property type="component" value="Unassembled WGS sequence"/>
</dbReference>
<keyword evidence="3" id="KW-1185">Reference proteome</keyword>
<organism evidence="2 3">
    <name type="scientific">Trichonephila inaurata madagascariensis</name>
    <dbReference type="NCBI Taxonomy" id="2747483"/>
    <lineage>
        <taxon>Eukaryota</taxon>
        <taxon>Metazoa</taxon>
        <taxon>Ecdysozoa</taxon>
        <taxon>Arthropoda</taxon>
        <taxon>Chelicerata</taxon>
        <taxon>Arachnida</taxon>
        <taxon>Araneae</taxon>
        <taxon>Araneomorphae</taxon>
        <taxon>Entelegynae</taxon>
        <taxon>Araneoidea</taxon>
        <taxon>Nephilidae</taxon>
        <taxon>Trichonephila</taxon>
        <taxon>Trichonephila inaurata</taxon>
    </lineage>
</organism>
<sequence length="66" mass="7595">MNQPPVDPEEKTDADGKGSDAKKNKEEKTKKPKKKKQKNNKITFIDQLTAGLNILYRDDKMSRPHQ</sequence>